<evidence type="ECO:0000256" key="4">
    <source>
        <dbReference type="ARBA" id="ARBA00022741"/>
    </source>
</evidence>
<evidence type="ECO:0000313" key="11">
    <source>
        <dbReference type="Proteomes" id="UP001630127"/>
    </source>
</evidence>
<dbReference type="Pfam" id="PF00133">
    <property type="entry name" value="tRNA-synt_1"/>
    <property type="match status" value="1"/>
</dbReference>
<evidence type="ECO:0000313" key="10">
    <source>
        <dbReference type="EMBL" id="KAL3532478.1"/>
    </source>
</evidence>
<keyword evidence="4" id="KW-0547">Nucleotide-binding</keyword>
<evidence type="ECO:0000256" key="2">
    <source>
        <dbReference type="ARBA" id="ARBA00013169"/>
    </source>
</evidence>
<dbReference type="Gene3D" id="3.40.50.620">
    <property type="entry name" value="HUPs"/>
    <property type="match status" value="1"/>
</dbReference>
<comment type="similarity">
    <text evidence="1">Belongs to the class-I aminoacyl-tRNA synthetase family.</text>
</comment>
<evidence type="ECO:0000259" key="9">
    <source>
        <dbReference type="Pfam" id="PF00133"/>
    </source>
</evidence>
<evidence type="ECO:0000256" key="1">
    <source>
        <dbReference type="ARBA" id="ARBA00005594"/>
    </source>
</evidence>
<dbReference type="Proteomes" id="UP001630127">
    <property type="component" value="Unassembled WGS sequence"/>
</dbReference>
<dbReference type="SUPFAM" id="SSF52374">
    <property type="entry name" value="Nucleotidylyl transferase"/>
    <property type="match status" value="1"/>
</dbReference>
<keyword evidence="6" id="KW-0648">Protein biosynthesis</keyword>
<accession>A0ABD3AMQ8</accession>
<dbReference type="GO" id="GO:0006412">
    <property type="term" value="P:translation"/>
    <property type="evidence" value="ECO:0007669"/>
    <property type="project" value="UniProtKB-KW"/>
</dbReference>
<dbReference type="AlphaFoldDB" id="A0ABD3AMQ8"/>
<organism evidence="10 11">
    <name type="scientific">Cinchona calisaya</name>
    <dbReference type="NCBI Taxonomy" id="153742"/>
    <lineage>
        <taxon>Eukaryota</taxon>
        <taxon>Viridiplantae</taxon>
        <taxon>Streptophyta</taxon>
        <taxon>Embryophyta</taxon>
        <taxon>Tracheophyta</taxon>
        <taxon>Spermatophyta</taxon>
        <taxon>Magnoliopsida</taxon>
        <taxon>eudicotyledons</taxon>
        <taxon>Gunneridae</taxon>
        <taxon>Pentapetalae</taxon>
        <taxon>asterids</taxon>
        <taxon>lamiids</taxon>
        <taxon>Gentianales</taxon>
        <taxon>Rubiaceae</taxon>
        <taxon>Cinchonoideae</taxon>
        <taxon>Cinchoneae</taxon>
        <taxon>Cinchona</taxon>
    </lineage>
</organism>
<name>A0ABD3AMQ8_9GENT</name>
<proteinExistence type="inferred from homology"/>
<dbReference type="PANTHER" id="PTHR11946:SF109">
    <property type="entry name" value="VALINE--TRNA LIGASE"/>
    <property type="match status" value="1"/>
</dbReference>
<dbReference type="InterPro" id="IPR002300">
    <property type="entry name" value="aa-tRNA-synth_Ia"/>
</dbReference>
<keyword evidence="5" id="KW-0067">ATP-binding</keyword>
<evidence type="ECO:0000256" key="8">
    <source>
        <dbReference type="ARBA" id="ARBA00029936"/>
    </source>
</evidence>
<gene>
    <name evidence="10" type="ORF">ACH5RR_005999</name>
</gene>
<dbReference type="InterPro" id="IPR014729">
    <property type="entry name" value="Rossmann-like_a/b/a_fold"/>
</dbReference>
<keyword evidence="3" id="KW-0436">Ligase</keyword>
<dbReference type="InterPro" id="IPR002303">
    <property type="entry name" value="Valyl-tRNA_ligase"/>
</dbReference>
<dbReference type="GO" id="GO:0005524">
    <property type="term" value="F:ATP binding"/>
    <property type="evidence" value="ECO:0007669"/>
    <property type="project" value="UniProtKB-KW"/>
</dbReference>
<comment type="caution">
    <text evidence="10">The sequence shown here is derived from an EMBL/GenBank/DDBJ whole genome shotgun (WGS) entry which is preliminary data.</text>
</comment>
<keyword evidence="11" id="KW-1185">Reference proteome</keyword>
<evidence type="ECO:0000256" key="3">
    <source>
        <dbReference type="ARBA" id="ARBA00022598"/>
    </source>
</evidence>
<dbReference type="EMBL" id="JBJUIK010000003">
    <property type="protein sequence ID" value="KAL3532478.1"/>
    <property type="molecule type" value="Genomic_DNA"/>
</dbReference>
<evidence type="ECO:0000256" key="6">
    <source>
        <dbReference type="ARBA" id="ARBA00022917"/>
    </source>
</evidence>
<evidence type="ECO:0000256" key="5">
    <source>
        <dbReference type="ARBA" id="ARBA00022840"/>
    </source>
</evidence>
<dbReference type="GO" id="GO:0004832">
    <property type="term" value="F:valine-tRNA ligase activity"/>
    <property type="evidence" value="ECO:0007669"/>
    <property type="project" value="UniProtKB-EC"/>
</dbReference>
<dbReference type="EC" id="6.1.1.9" evidence="2"/>
<evidence type="ECO:0000256" key="7">
    <source>
        <dbReference type="ARBA" id="ARBA00023146"/>
    </source>
</evidence>
<dbReference type="PANTHER" id="PTHR11946">
    <property type="entry name" value="VALYL-TRNA SYNTHETASES"/>
    <property type="match status" value="1"/>
</dbReference>
<keyword evidence="7" id="KW-0030">Aminoacyl-tRNA synthetase</keyword>
<sequence length="129" mass="15177">MAKAYNPSTAENSWYAWWENSNFFIADGSSSKPPFVIVAVEQKLKRERNKIRHYFTRQEFVDEVWKWINEYGDSIQLWRLGASLDWSHEGCLVNWDCVLRTAISSIVVTMVDHTDIKESTAKRSLYEDH</sequence>
<protein>
    <recommendedName>
        <fullName evidence="2">valine--tRNA ligase</fullName>
        <ecNumber evidence="2">6.1.1.9</ecNumber>
    </recommendedName>
    <alternativeName>
        <fullName evidence="8">Valyl-tRNA synthetase</fullName>
    </alternativeName>
</protein>
<reference evidence="10 11" key="1">
    <citation type="submission" date="2024-11" db="EMBL/GenBank/DDBJ databases">
        <title>A near-complete genome assembly of Cinchona calisaya.</title>
        <authorList>
            <person name="Lian D.C."/>
            <person name="Zhao X.W."/>
            <person name="Wei L."/>
        </authorList>
    </citation>
    <scope>NUCLEOTIDE SEQUENCE [LARGE SCALE GENOMIC DNA]</scope>
    <source>
        <tissue evidence="10">Nenye</tissue>
    </source>
</reference>
<feature type="domain" description="Aminoacyl-tRNA synthetase class Ia" evidence="9">
    <location>
        <begin position="39"/>
        <end position="117"/>
    </location>
</feature>